<sequence>MSLPNYYQDPSVLNINRIPHHAYFIPFKKGQTPNQLEREKSHQFRLLNGKWDFNFYESLHDLPDDFLNIAFSHKIPVPSNWQTQGFDAHQYTNINYPIPFDPPYVPHDNPCGVYRCEIEFEPKADKRYLLNFEGVDSCLFVYLNGEFVGYGQISHSTNEFEITQHLKQGKNSLVVVVLKWCDGSYLEDQDKFRMSGIFRDVYILEREQNYLQDFFIQYQLSEDLSQAHLSVETQFANQPEEVHFQLFDPQGNLVLDQTSGDFSAEICNLTLWNAEEPKLYTLQLSYQTEIIEQKIGFRQIQVKNGVLLFNNKPIKFKGVNRHDSDPKTGYAISHEQALIDLRLMKEHNINAIRTAHYPNSPWFTELCDQLGFYVIAESDIESHGSSAVYIESPENSIFLNVPTPNRQEEIRQQAIDNFCYFARDPNFKNAILDRNIANVERDKNRTSVIIWSLGNESGFGENFEAAARWVKERDPSRLTHYEGSIYQHSAHQNDLSNLDLYSEMYPSTERLDEYFADPNNCKPFILCEYSHAMGNSCGDMEDYWQTFQQYAGSCGGFVWEWCDHAPLLPNSDKYGYGGDFGETLHDSNFCMDGLVSQHRIPHSNLLEVKNVNRPVRAELKEGKVWLKNYLDFTNLADYLTVHYRFSENGETVQQGQLLVNCEPNQTACLPLELPTPSEKLQLLTLDYYVNESTSLLTKDHHLGFDQLAFTEKMVKPELPVRSQAVIFIQNFANEWQIVNGEYRYCFNKLKGIFTAIEKNGVPIIEQPLDFNIWRAPTDNDRLIREFWQKAGYDKCYTRAYHTELTQDDNGVTIVAKCGIVATAQNRILTLEVVYHISLTGEITIKIKAKRPTHLPFLPRFGLRFFLNKTNNQVEYFGYGERESYIDKHHLAKLGTYRTNAAENHTDYLKPQENGSHFGTHYVKAKDLTIISEQPFSFNLSPYTQEELTAKNHSYDLQESGSTILCVDCKMSGIGSNSCGPSLKEQYRLNEENVDWKVKIIL</sequence>
<evidence type="ECO:0000313" key="8">
    <source>
        <dbReference type="EMBL" id="QNS15855.1"/>
    </source>
</evidence>
<dbReference type="GO" id="GO:0030246">
    <property type="term" value="F:carbohydrate binding"/>
    <property type="evidence" value="ECO:0007669"/>
    <property type="project" value="InterPro"/>
</dbReference>
<dbReference type="SMART" id="SM01038">
    <property type="entry name" value="Bgal_small_N"/>
    <property type="match status" value="1"/>
</dbReference>
<evidence type="ECO:0000256" key="6">
    <source>
        <dbReference type="ARBA" id="ARBA00032230"/>
    </source>
</evidence>
<dbReference type="InterPro" id="IPR036156">
    <property type="entry name" value="Beta-gal/glucu_dom_sf"/>
</dbReference>
<dbReference type="EMBL" id="CP061280">
    <property type="protein sequence ID" value="QNS15855.1"/>
    <property type="molecule type" value="Genomic_DNA"/>
</dbReference>
<dbReference type="InterPro" id="IPR023232">
    <property type="entry name" value="Glyco_hydro_2_AS"/>
</dbReference>
<keyword evidence="5" id="KW-0326">Glycosidase</keyword>
<dbReference type="RefSeq" id="WP_188157363.1">
    <property type="nucleotide sequence ID" value="NZ_CP061280.1"/>
</dbReference>
<dbReference type="Gene3D" id="2.70.98.10">
    <property type="match status" value="1"/>
</dbReference>
<dbReference type="InterPro" id="IPR011013">
    <property type="entry name" value="Gal_mutarotase_sf_dom"/>
</dbReference>
<dbReference type="Gene3D" id="2.60.120.260">
    <property type="entry name" value="Galactose-binding domain-like"/>
    <property type="match status" value="1"/>
</dbReference>
<dbReference type="SUPFAM" id="SSF49303">
    <property type="entry name" value="beta-Galactosidase/glucuronidase domain"/>
    <property type="match status" value="2"/>
</dbReference>
<dbReference type="Pfam" id="PF02837">
    <property type="entry name" value="Glyco_hydro_2_N"/>
    <property type="match status" value="1"/>
</dbReference>
<evidence type="ECO:0000256" key="5">
    <source>
        <dbReference type="ARBA" id="ARBA00023295"/>
    </source>
</evidence>
<dbReference type="InterPro" id="IPR004199">
    <property type="entry name" value="B-gal_small/dom_5"/>
</dbReference>
<evidence type="ECO:0000256" key="2">
    <source>
        <dbReference type="ARBA" id="ARBA00007401"/>
    </source>
</evidence>
<proteinExistence type="inferred from homology"/>
<dbReference type="InterPro" id="IPR006104">
    <property type="entry name" value="Glyco_hydro_2_N"/>
</dbReference>
<comment type="similarity">
    <text evidence="2">Belongs to the glycosyl hydrolase 2 family.</text>
</comment>
<dbReference type="InterPro" id="IPR006103">
    <property type="entry name" value="Glyco_hydro_2_cat"/>
</dbReference>
<name>A0A7H1C4F0_9PAST</name>
<dbReference type="AlphaFoldDB" id="A0A7H1C4F0"/>
<dbReference type="PANTHER" id="PTHR46323:SF2">
    <property type="entry name" value="BETA-GALACTOSIDASE"/>
    <property type="match status" value="1"/>
</dbReference>
<dbReference type="InterPro" id="IPR006101">
    <property type="entry name" value="Glyco_hydro_2"/>
</dbReference>
<dbReference type="KEGG" id="mbos:ICJ55_03725"/>
<dbReference type="InterPro" id="IPR050347">
    <property type="entry name" value="Bact_Beta-galactosidase"/>
</dbReference>
<dbReference type="Pfam" id="PF00703">
    <property type="entry name" value="Glyco_hydro_2"/>
    <property type="match status" value="1"/>
</dbReference>
<evidence type="ECO:0000256" key="4">
    <source>
        <dbReference type="ARBA" id="ARBA00022801"/>
    </source>
</evidence>
<dbReference type="PANTHER" id="PTHR46323">
    <property type="entry name" value="BETA-GALACTOSIDASE"/>
    <property type="match status" value="1"/>
</dbReference>
<keyword evidence="4" id="KW-0378">Hydrolase</keyword>
<protein>
    <recommendedName>
        <fullName evidence="3">beta-galactosidase</fullName>
        <ecNumber evidence="3">3.2.1.23</ecNumber>
    </recommendedName>
    <alternativeName>
        <fullName evidence="6">Lactase</fullName>
    </alternativeName>
</protein>
<accession>A0A7H1C4F0</accession>
<dbReference type="InterPro" id="IPR006102">
    <property type="entry name" value="Ig-like_GH2"/>
</dbReference>
<dbReference type="Gene3D" id="2.60.40.10">
    <property type="entry name" value="Immunoglobulins"/>
    <property type="match status" value="2"/>
</dbReference>
<evidence type="ECO:0000313" key="9">
    <source>
        <dbReference type="Proteomes" id="UP000576260"/>
    </source>
</evidence>
<feature type="domain" description="Beta galactosidase small chain/" evidence="7">
    <location>
        <begin position="736"/>
        <end position="1000"/>
    </location>
</feature>
<dbReference type="Proteomes" id="UP000576260">
    <property type="component" value="Chromosome"/>
</dbReference>
<dbReference type="GO" id="GO:0005990">
    <property type="term" value="P:lactose catabolic process"/>
    <property type="evidence" value="ECO:0007669"/>
    <property type="project" value="TreeGrafter"/>
</dbReference>
<dbReference type="GO" id="GO:0009341">
    <property type="term" value="C:beta-galactosidase complex"/>
    <property type="evidence" value="ECO:0007669"/>
    <property type="project" value="InterPro"/>
</dbReference>
<dbReference type="InterPro" id="IPR014718">
    <property type="entry name" value="GH-type_carb-bd"/>
</dbReference>
<dbReference type="InterPro" id="IPR017853">
    <property type="entry name" value="GH"/>
</dbReference>
<dbReference type="SUPFAM" id="SSF49785">
    <property type="entry name" value="Galactose-binding domain-like"/>
    <property type="match status" value="1"/>
</dbReference>
<dbReference type="EC" id="3.2.1.23" evidence="3"/>
<evidence type="ECO:0000256" key="1">
    <source>
        <dbReference type="ARBA" id="ARBA00001412"/>
    </source>
</evidence>
<dbReference type="PRINTS" id="PR00132">
    <property type="entry name" value="GLHYDRLASE2"/>
</dbReference>
<dbReference type="Gene3D" id="3.20.20.80">
    <property type="entry name" value="Glycosidases"/>
    <property type="match status" value="1"/>
</dbReference>
<dbReference type="SUPFAM" id="SSF74650">
    <property type="entry name" value="Galactose mutarotase-like"/>
    <property type="match status" value="1"/>
</dbReference>
<keyword evidence="9" id="KW-1185">Reference proteome</keyword>
<organism evidence="8 9">
    <name type="scientific">Mannheimia bovis</name>
    <dbReference type="NCBI Taxonomy" id="2770636"/>
    <lineage>
        <taxon>Bacteria</taxon>
        <taxon>Pseudomonadati</taxon>
        <taxon>Pseudomonadota</taxon>
        <taxon>Gammaproteobacteria</taxon>
        <taxon>Pasteurellales</taxon>
        <taxon>Pasteurellaceae</taxon>
        <taxon>Mannheimia</taxon>
    </lineage>
</organism>
<dbReference type="GO" id="GO:0004565">
    <property type="term" value="F:beta-galactosidase activity"/>
    <property type="evidence" value="ECO:0007669"/>
    <property type="project" value="UniProtKB-EC"/>
</dbReference>
<dbReference type="Pfam" id="PF02836">
    <property type="entry name" value="Glyco_hydro_2_C"/>
    <property type="match status" value="1"/>
</dbReference>
<gene>
    <name evidence="8" type="ORF">ICJ55_03725</name>
</gene>
<dbReference type="InterPro" id="IPR008979">
    <property type="entry name" value="Galactose-bd-like_sf"/>
</dbReference>
<dbReference type="PROSITE" id="PS00608">
    <property type="entry name" value="GLYCOSYL_HYDROL_F2_2"/>
    <property type="match status" value="1"/>
</dbReference>
<dbReference type="Pfam" id="PF02929">
    <property type="entry name" value="Bgal_small_N"/>
    <property type="match status" value="1"/>
</dbReference>
<dbReference type="InterPro" id="IPR032312">
    <property type="entry name" value="LacZ_4"/>
</dbReference>
<comment type="catalytic activity">
    <reaction evidence="1">
        <text>Hydrolysis of terminal non-reducing beta-D-galactose residues in beta-D-galactosides.</text>
        <dbReference type="EC" id="3.2.1.23"/>
    </reaction>
</comment>
<evidence type="ECO:0000256" key="3">
    <source>
        <dbReference type="ARBA" id="ARBA00012756"/>
    </source>
</evidence>
<dbReference type="InterPro" id="IPR013783">
    <property type="entry name" value="Ig-like_fold"/>
</dbReference>
<dbReference type="Pfam" id="PF16353">
    <property type="entry name" value="LacZ_4"/>
    <property type="match status" value="1"/>
</dbReference>
<evidence type="ECO:0000259" key="7">
    <source>
        <dbReference type="SMART" id="SM01038"/>
    </source>
</evidence>
<reference evidence="8 9" key="1">
    <citation type="submission" date="2020-09" db="EMBL/GenBank/DDBJ databases">
        <title>Mannheimia bovis sp.nov., isolated from a cow.</title>
        <authorList>
            <person name="Li F."/>
        </authorList>
    </citation>
    <scope>NUCLEOTIDE SEQUENCE [LARGE SCALE GENOMIC DNA]</scope>
    <source>
        <strain evidence="8 9">ZY190616</strain>
    </source>
</reference>
<dbReference type="SUPFAM" id="SSF51445">
    <property type="entry name" value="(Trans)glycosidases"/>
    <property type="match status" value="1"/>
</dbReference>